<name>A0ABS2ZT38_9BACL</name>
<evidence type="ECO:0000256" key="6">
    <source>
        <dbReference type="ARBA" id="ARBA00022842"/>
    </source>
</evidence>
<dbReference type="Pfam" id="PF01396">
    <property type="entry name" value="Zn_ribbon_Top1"/>
    <property type="match status" value="2"/>
</dbReference>
<evidence type="ECO:0000259" key="11">
    <source>
        <dbReference type="PROSITE" id="PS50880"/>
    </source>
</evidence>
<dbReference type="NCBIfam" id="TIGR01051">
    <property type="entry name" value="topA_bact"/>
    <property type="match status" value="1"/>
</dbReference>
<evidence type="ECO:0000256" key="8">
    <source>
        <dbReference type="ARBA" id="ARBA00023125"/>
    </source>
</evidence>
<dbReference type="InterPro" id="IPR003601">
    <property type="entry name" value="Topo_IA_2"/>
</dbReference>
<dbReference type="SUPFAM" id="SSF57783">
    <property type="entry name" value="Zinc beta-ribbon"/>
    <property type="match status" value="1"/>
</dbReference>
<dbReference type="Gene3D" id="3.40.50.140">
    <property type="match status" value="1"/>
</dbReference>
<dbReference type="RefSeq" id="WP_205726096.1">
    <property type="nucleotide sequence ID" value="NZ_JAFHKR010000039.1"/>
</dbReference>
<evidence type="ECO:0000256" key="1">
    <source>
        <dbReference type="ARBA" id="ARBA00000213"/>
    </source>
</evidence>
<dbReference type="InterPro" id="IPR028612">
    <property type="entry name" value="Topoisom_1_IA"/>
</dbReference>
<dbReference type="PROSITE" id="PS52039">
    <property type="entry name" value="TOPO_IA_2"/>
    <property type="match status" value="1"/>
</dbReference>
<proteinExistence type="inferred from homology"/>
<evidence type="ECO:0000256" key="9">
    <source>
        <dbReference type="ARBA" id="ARBA00023235"/>
    </source>
</evidence>
<dbReference type="PROSITE" id="PS50880">
    <property type="entry name" value="TOPRIM"/>
    <property type="match status" value="1"/>
</dbReference>
<dbReference type="PROSITE" id="PS00396">
    <property type="entry name" value="TOPO_IA_1"/>
    <property type="match status" value="1"/>
</dbReference>
<comment type="caution">
    <text evidence="13">The sequence shown here is derived from an EMBL/GenBank/DDBJ whole genome shotgun (WGS) entry which is preliminary data.</text>
</comment>
<dbReference type="HAMAP" id="MF_00952">
    <property type="entry name" value="Topoisom_1_prok"/>
    <property type="match status" value="1"/>
</dbReference>
<keyword evidence="6" id="KW-0460">Magnesium</keyword>
<dbReference type="Pfam" id="PF01751">
    <property type="entry name" value="Toprim"/>
    <property type="match status" value="1"/>
</dbReference>
<dbReference type="InterPro" id="IPR013497">
    <property type="entry name" value="Topo_IA_cen"/>
</dbReference>
<comment type="catalytic activity">
    <reaction evidence="1 10">
        <text>ATP-independent breakage of single-stranded DNA, followed by passage and rejoining.</text>
        <dbReference type="EC" id="5.6.2.1"/>
    </reaction>
</comment>
<dbReference type="InterPro" id="IPR001529">
    <property type="entry name" value="Zn_ribbon_RPB9"/>
</dbReference>
<keyword evidence="14" id="KW-1185">Reference proteome</keyword>
<evidence type="ECO:0000313" key="14">
    <source>
        <dbReference type="Proteomes" id="UP001296923"/>
    </source>
</evidence>
<dbReference type="Gene3D" id="3.30.65.10">
    <property type="entry name" value="Bacterial Topoisomerase I, domain 1"/>
    <property type="match status" value="2"/>
</dbReference>
<protein>
    <recommendedName>
        <fullName evidence="10">DNA topoisomerase 1</fullName>
        <ecNumber evidence="10">5.6.2.1</ecNumber>
    </recommendedName>
    <alternativeName>
        <fullName evidence="10">DNA topoisomerase I</fullName>
    </alternativeName>
</protein>
<evidence type="ECO:0000256" key="10">
    <source>
        <dbReference type="HAMAP-Rule" id="MF_00952"/>
    </source>
</evidence>
<dbReference type="Gene3D" id="1.10.460.10">
    <property type="entry name" value="Topoisomerase I, domain 2"/>
    <property type="match status" value="1"/>
</dbReference>
<feature type="active site" description="O-(5'-phospho-DNA)-tyrosine intermediate" evidence="10">
    <location>
        <position position="298"/>
    </location>
</feature>
<feature type="site" description="Interaction with DNA" evidence="10">
    <location>
        <position position="490"/>
    </location>
</feature>
<keyword evidence="4" id="KW-0863">Zinc-finger</keyword>
<feature type="domain" description="Topo IA-type catalytic" evidence="12">
    <location>
        <begin position="129"/>
        <end position="558"/>
    </location>
</feature>
<dbReference type="PRINTS" id="PR00417">
    <property type="entry name" value="PRTPISMRASEI"/>
</dbReference>
<comment type="similarity">
    <text evidence="2 10">Belongs to the type IA topoisomerase family.</text>
</comment>
<accession>A0ABS2ZT38</accession>
<keyword evidence="3" id="KW-0479">Metal-binding</keyword>
<keyword evidence="7 10" id="KW-0799">Topoisomerase</keyword>
<dbReference type="InterPro" id="IPR013825">
    <property type="entry name" value="Topo_IA_cen_sub2"/>
</dbReference>
<reference evidence="13 14" key="1">
    <citation type="submission" date="2021-01" db="EMBL/GenBank/DDBJ databases">
        <title>Genome Sequencing of Type Strains.</title>
        <authorList>
            <person name="Lemaire J.F."/>
            <person name="Inderbitzin P."/>
            <person name="Collins S.B."/>
            <person name="Wespe N."/>
            <person name="Knight-Connoni V."/>
        </authorList>
    </citation>
    <scope>NUCLEOTIDE SEQUENCE [LARGE SCALE GENOMIC DNA]</scope>
    <source>
        <strain evidence="13 14">DSM 23009</strain>
    </source>
</reference>
<dbReference type="Proteomes" id="UP001296923">
    <property type="component" value="Unassembled WGS sequence"/>
</dbReference>
<evidence type="ECO:0000313" key="13">
    <source>
        <dbReference type="EMBL" id="MBN3555209.1"/>
    </source>
</evidence>
<dbReference type="PANTHER" id="PTHR42785:SF1">
    <property type="entry name" value="DNA TOPOISOMERASE"/>
    <property type="match status" value="1"/>
</dbReference>
<feature type="site" description="Interaction with DNA" evidence="10">
    <location>
        <position position="148"/>
    </location>
</feature>
<dbReference type="InterPro" id="IPR013498">
    <property type="entry name" value="Topo_IA_Znf"/>
</dbReference>
<dbReference type="PANTHER" id="PTHR42785">
    <property type="entry name" value="DNA TOPOISOMERASE, TYPE IA, CORE"/>
    <property type="match status" value="1"/>
</dbReference>
<feature type="site" description="Interaction with DNA" evidence="10">
    <location>
        <position position="155"/>
    </location>
</feature>
<evidence type="ECO:0000256" key="2">
    <source>
        <dbReference type="ARBA" id="ARBA00009446"/>
    </source>
</evidence>
<evidence type="ECO:0000259" key="12">
    <source>
        <dbReference type="PROSITE" id="PS52039"/>
    </source>
</evidence>
<evidence type="ECO:0000256" key="3">
    <source>
        <dbReference type="ARBA" id="ARBA00022723"/>
    </source>
</evidence>
<feature type="site" description="Interaction with DNA" evidence="10">
    <location>
        <position position="139"/>
    </location>
</feature>
<keyword evidence="9 10" id="KW-0413">Isomerase</keyword>
<feature type="site" description="Interaction with DNA" evidence="10">
    <location>
        <position position="140"/>
    </location>
</feature>
<sequence length="691" mass="79154">MEKYLVIVESPAKAKTIKKYLGSKYDVKASMGHVRDLPRSQTGVDVDANYEPKYITIRGKGPILKDLKTAAKKAKRIFLAADPDREGEAIAWHLAHSLDMDLDSDCRVVFNEITKNAIKDSFKRPRKINMDLVDAQQARRVLDRLVGYKVSPLLWKKIKKGLSAGRVQTVAVRLIVEREKEIEAFQPEEYWKIKGIFSAAGEDFEAQFYGTGGKKKELSNEEEVKEILKTIKGKQFKIDSVQKKERRRNPSPPFITSSLQQEAARKLNFRAKKTMMLAQQLYEGIDLGKEGTVGLITYMRTDSTRISDTAKTEAAEFIEKEYGEQFVNKSRVEKKSGKNAQDAHEAIRPTSVMYHPRDLKNYLSRDQLRLYKLIFERFLASQMASAVLDTMTVDLENNGINFRATGSKVKFPGFMKVYVEGNDDGKKEEDRILPDVQEGMKVEKKDLEPTQHFTQPPPRYTEARLVRTMEELGIGRPSTYAPTLDTIQKRGYVALDEKKFVPTELGELVLEMTLEFFPEVFNVEFTAKMESDLDEVEDGKENWIRIIDDFYKGFEKKLKIAEEEMQKVEIKDEPAGEDCEKCGHEMVYKMGRFGKFMACSNFPDCRNTKPIVKEIGVTCPTCLEGTIVERKSKKKRLFYGCNRYPECEFVSWDKPIARTCPKCNSMLVEKKTKKGKVVQCVSCDYAEEEAK</sequence>
<dbReference type="EC" id="5.6.2.1" evidence="10"/>
<keyword evidence="5" id="KW-0862">Zinc</keyword>
<dbReference type="InterPro" id="IPR023405">
    <property type="entry name" value="Topo_IA_core_domain"/>
</dbReference>
<evidence type="ECO:0000256" key="5">
    <source>
        <dbReference type="ARBA" id="ARBA00022833"/>
    </source>
</evidence>
<dbReference type="InterPro" id="IPR003602">
    <property type="entry name" value="Topo_IA_DNA-bd_dom"/>
</dbReference>
<evidence type="ECO:0000256" key="4">
    <source>
        <dbReference type="ARBA" id="ARBA00022771"/>
    </source>
</evidence>
<dbReference type="InterPro" id="IPR023406">
    <property type="entry name" value="Topo_IA_AS"/>
</dbReference>
<dbReference type="SMART" id="SM00437">
    <property type="entry name" value="TOP1Ac"/>
    <property type="match status" value="1"/>
</dbReference>
<dbReference type="InterPro" id="IPR013826">
    <property type="entry name" value="Topo_IA_cen_sub3"/>
</dbReference>
<dbReference type="InterPro" id="IPR006171">
    <property type="entry name" value="TOPRIM_dom"/>
</dbReference>
<organism evidence="13 14">
    <name type="scientific">Fictibacillus nanhaiensis</name>
    <dbReference type="NCBI Taxonomy" id="742169"/>
    <lineage>
        <taxon>Bacteria</taxon>
        <taxon>Bacillati</taxon>
        <taxon>Bacillota</taxon>
        <taxon>Bacilli</taxon>
        <taxon>Bacillales</taxon>
        <taxon>Fictibacillaceae</taxon>
        <taxon>Fictibacillus</taxon>
    </lineage>
</organism>
<dbReference type="InterPro" id="IPR034149">
    <property type="entry name" value="TOPRIM_TopoI"/>
</dbReference>
<feature type="region of interest" description="Interaction with DNA" evidence="10">
    <location>
        <begin position="163"/>
        <end position="168"/>
    </location>
</feature>
<dbReference type="InterPro" id="IPR013824">
    <property type="entry name" value="Topo_IA_cen_sub1"/>
</dbReference>
<feature type="site" description="Interaction with DNA" evidence="10">
    <location>
        <position position="143"/>
    </location>
</feature>
<feature type="site" description="Interaction with DNA" evidence="10">
    <location>
        <position position="300"/>
    </location>
</feature>
<dbReference type="Gene3D" id="2.70.20.10">
    <property type="entry name" value="Topoisomerase I, domain 3"/>
    <property type="match status" value="1"/>
</dbReference>
<dbReference type="Pfam" id="PF02150">
    <property type="entry name" value="Zn_ribbon_RPB9"/>
    <property type="match status" value="1"/>
</dbReference>
<dbReference type="EMBL" id="JAFHKR010000039">
    <property type="protein sequence ID" value="MBN3555209.1"/>
    <property type="molecule type" value="Genomic_DNA"/>
</dbReference>
<comment type="function">
    <text evidence="10">Releases the supercoiling and torsional tension of DNA, which is introduced during the DNA replication and transcription, by transiently cleaving and rejoining one strand of the DNA duplex. Introduces a single-strand break via transesterification at a target site in duplex DNA. The scissile phosphodiester is attacked by the catalytic tyrosine of the enzyme, resulting in the formation of a DNA-(5'-phosphotyrosyl)-enzyme intermediate and the expulsion of a 3'-OH DNA strand. The free DNA strand then undergoes passage around the unbroken strand, thus removing DNA supercoils. Finally, in the religation step, the DNA 3'-OH attacks the covalent intermediate to expel the active-site tyrosine and restore the DNA phosphodiester backbone.</text>
</comment>
<dbReference type="CDD" id="cd00186">
    <property type="entry name" value="TOP1Ac"/>
    <property type="match status" value="1"/>
</dbReference>
<dbReference type="SMART" id="SM00436">
    <property type="entry name" value="TOP1Bc"/>
    <property type="match status" value="1"/>
</dbReference>
<dbReference type="SMART" id="SM00493">
    <property type="entry name" value="TOPRIM"/>
    <property type="match status" value="1"/>
</dbReference>
<evidence type="ECO:0000256" key="7">
    <source>
        <dbReference type="ARBA" id="ARBA00023029"/>
    </source>
</evidence>
<dbReference type="CDD" id="cd03363">
    <property type="entry name" value="TOPRIM_TopoIA_TopoI"/>
    <property type="match status" value="1"/>
</dbReference>
<dbReference type="InterPro" id="IPR000380">
    <property type="entry name" value="Topo_IA"/>
</dbReference>
<keyword evidence="8 10" id="KW-0238">DNA-binding</keyword>
<feature type="domain" description="Toprim" evidence="11">
    <location>
        <begin position="3"/>
        <end position="121"/>
    </location>
</feature>
<dbReference type="Gene3D" id="1.10.290.10">
    <property type="entry name" value="Topoisomerase I, domain 4"/>
    <property type="match status" value="1"/>
</dbReference>
<gene>
    <name evidence="10 13" type="primary">topA</name>
    <name evidence="13" type="ORF">JYA63_13080</name>
</gene>
<dbReference type="SUPFAM" id="SSF56712">
    <property type="entry name" value="Prokaryotic type I DNA topoisomerase"/>
    <property type="match status" value="1"/>
</dbReference>
<comment type="subunit">
    <text evidence="10">Monomer.</text>
</comment>
<feature type="site" description="Interaction with DNA" evidence="10">
    <location>
        <position position="33"/>
    </location>
</feature>
<dbReference type="Pfam" id="PF01131">
    <property type="entry name" value="Topoisom_bac"/>
    <property type="match status" value="1"/>
</dbReference>
<dbReference type="InterPro" id="IPR005733">
    <property type="entry name" value="TopoI_bac-type"/>
</dbReference>